<sequence length="557" mass="62491">MEGCYNVTQYGGGWGRQNSEIRNSIGTDIDLSTELGTSLSRSTATPAPKVKRLSFARHPSVVDSSSDSYPIIGKMTKSKLPEEISMDFRTLAQKSGNNSLSIKVDQTIDIQGILDGSTRKPRSFSDFKKFLQQPLQSDLEESQRLWIKFGTTLLDFLLEFRAYVEKFSKLPLMEQSLSPHPFELLCVMNAKILSVVPHGSLVASQANDEDLSPRTNPKSNTTEPSQSAVKLNKLQYADENTTVDSLPTPARLNVRKVNWAPSVRSNSDSLKQQDLKPTTPVGLQEFSFRKAEKGAPKSCLSACSTAISETPSGINPSAQSLRPEFDRLTEKYLGSYSQRSTNSESLLSGFSEISRDLIDRALYEARYTNHPAVLAKLVEEILQGLNNNALPKFLFYVEEHKGKNTNFKPRTFWGLLLLLFSLIMHTLMIIVPSPLTAALNMEKEVPSYYRLMLFPTLFSGSLLIMGDRLKIHCIKHWRRSSEICTGCKKQDSDTASAENGPEERTTMRINLTFGIRNFLQKPKKENERLHKTVSWVASSIALSFLIQTIFLVLPFIR</sequence>
<keyword evidence="2" id="KW-1133">Transmembrane helix</keyword>
<protein>
    <submittedName>
        <fullName evidence="3">Expressed protein</fullName>
    </submittedName>
</protein>
<dbReference type="Proteomes" id="UP001153365">
    <property type="component" value="Unassembled WGS sequence"/>
</dbReference>
<organism evidence="3 4">
    <name type="scientific">Phakopsora pachyrhizi</name>
    <name type="common">Asian soybean rust disease fungus</name>
    <dbReference type="NCBI Taxonomy" id="170000"/>
    <lineage>
        <taxon>Eukaryota</taxon>
        <taxon>Fungi</taxon>
        <taxon>Dikarya</taxon>
        <taxon>Basidiomycota</taxon>
        <taxon>Pucciniomycotina</taxon>
        <taxon>Pucciniomycetes</taxon>
        <taxon>Pucciniales</taxon>
        <taxon>Phakopsoraceae</taxon>
        <taxon>Phakopsora</taxon>
    </lineage>
</organism>
<name>A0AAV0ALW5_PHAPC</name>
<proteinExistence type="predicted"/>
<gene>
    <name evidence="3" type="ORF">PPACK8108_LOCUS3440</name>
</gene>
<keyword evidence="2" id="KW-0812">Transmembrane</keyword>
<feature type="region of interest" description="Disordered" evidence="1">
    <location>
        <begin position="205"/>
        <end position="227"/>
    </location>
</feature>
<dbReference type="PANTHER" id="PTHR39466">
    <property type="entry name" value="RGS DOMAIN-CONTAINING PROTEIN"/>
    <property type="match status" value="1"/>
</dbReference>
<feature type="transmembrane region" description="Helical" evidence="2">
    <location>
        <begin position="411"/>
        <end position="431"/>
    </location>
</feature>
<feature type="transmembrane region" description="Helical" evidence="2">
    <location>
        <begin position="533"/>
        <end position="556"/>
    </location>
</feature>
<dbReference type="AlphaFoldDB" id="A0AAV0ALW5"/>
<comment type="caution">
    <text evidence="3">The sequence shown here is derived from an EMBL/GenBank/DDBJ whole genome shotgun (WGS) entry which is preliminary data.</text>
</comment>
<keyword evidence="4" id="KW-1185">Reference proteome</keyword>
<evidence type="ECO:0000313" key="4">
    <source>
        <dbReference type="Proteomes" id="UP001153365"/>
    </source>
</evidence>
<dbReference type="PANTHER" id="PTHR39466:SF1">
    <property type="entry name" value="RGS DOMAIN-CONTAINING PROTEIN"/>
    <property type="match status" value="1"/>
</dbReference>
<evidence type="ECO:0000313" key="3">
    <source>
        <dbReference type="EMBL" id="CAH7668875.1"/>
    </source>
</evidence>
<evidence type="ECO:0000256" key="2">
    <source>
        <dbReference type="SAM" id="Phobius"/>
    </source>
</evidence>
<feature type="compositionally biased region" description="Polar residues" evidence="1">
    <location>
        <begin position="213"/>
        <end position="227"/>
    </location>
</feature>
<reference evidence="3" key="1">
    <citation type="submission" date="2022-06" db="EMBL/GenBank/DDBJ databases">
        <authorList>
            <consortium name="SYNGENTA / RWTH Aachen University"/>
        </authorList>
    </citation>
    <scope>NUCLEOTIDE SEQUENCE</scope>
</reference>
<dbReference type="EMBL" id="CALTRL010000614">
    <property type="protein sequence ID" value="CAH7668875.1"/>
    <property type="molecule type" value="Genomic_DNA"/>
</dbReference>
<accession>A0AAV0ALW5</accession>
<evidence type="ECO:0000256" key="1">
    <source>
        <dbReference type="SAM" id="MobiDB-lite"/>
    </source>
</evidence>
<feature type="transmembrane region" description="Helical" evidence="2">
    <location>
        <begin position="451"/>
        <end position="469"/>
    </location>
</feature>
<keyword evidence="2" id="KW-0472">Membrane</keyword>